<dbReference type="AlphaFoldDB" id="A0A2H9T8Q8"/>
<name>A0A2H9T8Q8_9ZZZZ</name>
<organism evidence="2">
    <name type="scientific">invertebrate metagenome</name>
    <dbReference type="NCBI Taxonomy" id="1711999"/>
    <lineage>
        <taxon>unclassified sequences</taxon>
        <taxon>metagenomes</taxon>
        <taxon>organismal metagenomes</taxon>
    </lineage>
</organism>
<sequence>MIGELVRKFMKDFNDDADFTTTLTPDDISAKRNAMIAYIFMVVGLFTGFFWLIGAVWAMIQKGNARNSIFYDHYCNITSLFWWGLLFSIIGGILTIVLVGYLILAIVWLWSLWRIIKGMKHLTENQP</sequence>
<evidence type="ECO:0008006" key="3">
    <source>
        <dbReference type="Google" id="ProtNLM"/>
    </source>
</evidence>
<evidence type="ECO:0000256" key="1">
    <source>
        <dbReference type="SAM" id="Phobius"/>
    </source>
</evidence>
<gene>
    <name evidence="2" type="ORF">CI610_01401</name>
</gene>
<feature type="transmembrane region" description="Helical" evidence="1">
    <location>
        <begin position="36"/>
        <end position="60"/>
    </location>
</feature>
<feature type="transmembrane region" description="Helical" evidence="1">
    <location>
        <begin position="80"/>
        <end position="110"/>
    </location>
</feature>
<accession>A0A2H9T8Q8</accession>
<protein>
    <recommendedName>
        <fullName evidence="3">Yip1 domain-containing protein</fullName>
    </recommendedName>
</protein>
<proteinExistence type="predicted"/>
<keyword evidence="1" id="KW-0812">Transmembrane</keyword>
<keyword evidence="1" id="KW-1133">Transmembrane helix</keyword>
<reference evidence="2" key="1">
    <citation type="journal article" date="2017" name="Appl. Environ. Microbiol.">
        <title>Molecular characterization of an Endozoicomonas-like organism causing infection in king scallop Pecten maximus L.</title>
        <authorList>
            <person name="Cano I."/>
            <person name="van Aerle R."/>
            <person name="Ross S."/>
            <person name="Verner-Jeffreys D.W."/>
            <person name="Paley R.K."/>
            <person name="Rimmer G."/>
            <person name="Ryder D."/>
            <person name="Hooper P."/>
            <person name="Stone D."/>
            <person name="Feist S.W."/>
        </authorList>
    </citation>
    <scope>NUCLEOTIDE SEQUENCE</scope>
</reference>
<comment type="caution">
    <text evidence="2">The sequence shown here is derived from an EMBL/GenBank/DDBJ whole genome shotgun (WGS) entry which is preliminary data.</text>
</comment>
<evidence type="ECO:0000313" key="2">
    <source>
        <dbReference type="EMBL" id="PJE79622.1"/>
    </source>
</evidence>
<dbReference type="EMBL" id="NSIT01000057">
    <property type="protein sequence ID" value="PJE79622.1"/>
    <property type="molecule type" value="Genomic_DNA"/>
</dbReference>
<keyword evidence="1" id="KW-0472">Membrane</keyword>